<sequence length="114" mass="12569">MKMKVCCFLLLLMILAVILLYHQPSIAYKAMALVSDRSLEMGTVKIASNKHFSTEVKVEKGRRLRRSIPSPPPPKPNRLRSWLFPPKHGASPPPPLPIPPLLPPPPPPLSPTGA</sequence>
<keyword evidence="2" id="KW-0732">Signal</keyword>
<name>A0AAV1RYT5_9ROSI</name>
<keyword evidence="4" id="KW-1185">Reference proteome</keyword>
<feature type="region of interest" description="Disordered" evidence="1">
    <location>
        <begin position="56"/>
        <end position="114"/>
    </location>
</feature>
<comment type="caution">
    <text evidence="3">The sequence shown here is derived from an EMBL/GenBank/DDBJ whole genome shotgun (WGS) entry which is preliminary data.</text>
</comment>
<protein>
    <submittedName>
        <fullName evidence="3">Uncharacterized protein</fullName>
    </submittedName>
</protein>
<accession>A0AAV1RYT5</accession>
<reference evidence="3 4" key="1">
    <citation type="submission" date="2024-01" db="EMBL/GenBank/DDBJ databases">
        <authorList>
            <person name="Waweru B."/>
        </authorList>
    </citation>
    <scope>NUCLEOTIDE SEQUENCE [LARGE SCALE GENOMIC DNA]</scope>
</reference>
<dbReference type="Proteomes" id="UP001314170">
    <property type="component" value="Unassembled WGS sequence"/>
</dbReference>
<feature type="chain" id="PRO_5043707428" evidence="2">
    <location>
        <begin position="28"/>
        <end position="114"/>
    </location>
</feature>
<organism evidence="3 4">
    <name type="scientific">Dovyalis caffra</name>
    <dbReference type="NCBI Taxonomy" id="77055"/>
    <lineage>
        <taxon>Eukaryota</taxon>
        <taxon>Viridiplantae</taxon>
        <taxon>Streptophyta</taxon>
        <taxon>Embryophyta</taxon>
        <taxon>Tracheophyta</taxon>
        <taxon>Spermatophyta</taxon>
        <taxon>Magnoliopsida</taxon>
        <taxon>eudicotyledons</taxon>
        <taxon>Gunneridae</taxon>
        <taxon>Pentapetalae</taxon>
        <taxon>rosids</taxon>
        <taxon>fabids</taxon>
        <taxon>Malpighiales</taxon>
        <taxon>Salicaceae</taxon>
        <taxon>Flacourtieae</taxon>
        <taxon>Dovyalis</taxon>
    </lineage>
</organism>
<proteinExistence type="predicted"/>
<evidence type="ECO:0000256" key="1">
    <source>
        <dbReference type="SAM" id="MobiDB-lite"/>
    </source>
</evidence>
<gene>
    <name evidence="3" type="ORF">DCAF_LOCUS16111</name>
</gene>
<evidence type="ECO:0000256" key="2">
    <source>
        <dbReference type="SAM" id="SignalP"/>
    </source>
</evidence>
<feature type="compositionally biased region" description="Pro residues" evidence="1">
    <location>
        <begin position="91"/>
        <end position="114"/>
    </location>
</feature>
<feature type="signal peptide" evidence="2">
    <location>
        <begin position="1"/>
        <end position="27"/>
    </location>
</feature>
<dbReference type="AlphaFoldDB" id="A0AAV1RYT5"/>
<evidence type="ECO:0000313" key="4">
    <source>
        <dbReference type="Proteomes" id="UP001314170"/>
    </source>
</evidence>
<evidence type="ECO:0000313" key="3">
    <source>
        <dbReference type="EMBL" id="CAK7341095.1"/>
    </source>
</evidence>
<dbReference type="EMBL" id="CAWUPB010001160">
    <property type="protein sequence ID" value="CAK7341095.1"/>
    <property type="molecule type" value="Genomic_DNA"/>
</dbReference>